<sequence>MRKTHSITLLPSTDSLRGRMIYPAIINSSPQSFPRKSETFIQDRDKIALQLSCVIFGKFAAQETLQRRNQQ</sequence>
<organism evidence="1 2">
    <name type="scientific">Renibacterium salmoninarum (strain ATCC 33209 / DSM 20767 / JCM 11484 / NBRC 15589 / NCIMB 2235)</name>
    <dbReference type="NCBI Taxonomy" id="288705"/>
    <lineage>
        <taxon>Bacteria</taxon>
        <taxon>Bacillati</taxon>
        <taxon>Actinomycetota</taxon>
        <taxon>Actinomycetes</taxon>
        <taxon>Micrococcales</taxon>
        <taxon>Micrococcaceae</taxon>
        <taxon>Renibacterium</taxon>
    </lineage>
</organism>
<dbReference type="STRING" id="288705.RSal33209_2292"/>
<dbReference type="HOGENOM" id="CLU_2737217_0_0_11"/>
<protein>
    <submittedName>
        <fullName evidence="1">Uncharacterized protein</fullName>
    </submittedName>
</protein>
<proteinExistence type="predicted"/>
<dbReference type="EMBL" id="CP000910">
    <property type="protein sequence ID" value="ABY24023.1"/>
    <property type="molecule type" value="Genomic_DNA"/>
</dbReference>
<accession>A9WT86</accession>
<evidence type="ECO:0000313" key="1">
    <source>
        <dbReference type="EMBL" id="ABY24023.1"/>
    </source>
</evidence>
<evidence type="ECO:0000313" key="2">
    <source>
        <dbReference type="Proteomes" id="UP000002007"/>
    </source>
</evidence>
<keyword evidence="2" id="KW-1185">Reference proteome</keyword>
<dbReference type="KEGG" id="rsa:RSal33209_2292"/>
<dbReference type="AlphaFoldDB" id="A9WT86"/>
<gene>
    <name evidence="1" type="ordered locus">RSal33209_2292</name>
</gene>
<name>A9WT86_RENSM</name>
<dbReference type="Proteomes" id="UP000002007">
    <property type="component" value="Chromosome"/>
</dbReference>
<reference evidence="2" key="1">
    <citation type="journal article" date="2008" name="J. Bacteriol.">
        <title>Genome sequence of the fish pathogen Renibacterium salmoninarum suggests reductive evolution away from an environmental Arthrobacter ancestor.</title>
        <authorList>
            <person name="Wiens G.D."/>
            <person name="Rockey D.D."/>
            <person name="Wu Z."/>
            <person name="Chang J."/>
            <person name="Levy R."/>
            <person name="Crane S."/>
            <person name="Chen D.S."/>
            <person name="Capri G.R."/>
            <person name="Burnett J.R."/>
            <person name="Sudheesh P.S."/>
            <person name="Schipma M.J."/>
            <person name="Burd H."/>
            <person name="Bhattacharyya A."/>
            <person name="Rhodes L.D."/>
            <person name="Kaul R."/>
            <person name="Strom M.S."/>
        </authorList>
    </citation>
    <scope>NUCLEOTIDE SEQUENCE [LARGE SCALE GENOMIC DNA]</scope>
    <source>
        <strain evidence="2">ATCC 33209 / DSM 20767 / JCM 11484 / NBRC 15589 / NCIMB 2235</strain>
    </source>
</reference>